<dbReference type="Pfam" id="PF06196">
    <property type="entry name" value="DUF997"/>
    <property type="match status" value="1"/>
</dbReference>
<dbReference type="PANTHER" id="PTHR39174">
    <property type="entry name" value="INNER MEMBRANE PROTEIN-RELATED"/>
    <property type="match status" value="1"/>
</dbReference>
<keyword evidence="1" id="KW-0812">Transmembrane</keyword>
<protein>
    <submittedName>
        <fullName evidence="2">DUF997 family protein</fullName>
    </submittedName>
</protein>
<evidence type="ECO:0000313" key="3">
    <source>
        <dbReference type="Proteomes" id="UP000441717"/>
    </source>
</evidence>
<dbReference type="InterPro" id="IPR010398">
    <property type="entry name" value="DUF997"/>
</dbReference>
<dbReference type="EMBL" id="WHYR01000023">
    <property type="protein sequence ID" value="MQL52512.1"/>
    <property type="molecule type" value="Genomic_DNA"/>
</dbReference>
<dbReference type="PANTHER" id="PTHR39174:SF1">
    <property type="entry name" value="INNER MEMBRANE PROTEIN"/>
    <property type="match status" value="1"/>
</dbReference>
<keyword evidence="3" id="KW-1185">Reference proteome</keyword>
<keyword evidence="1" id="KW-1133">Transmembrane helix</keyword>
<proteinExistence type="predicted"/>
<sequence length="97" mass="11186">MKEEQFDMDPRYRQAAKEAWIGVGVFLLNIAWWAGFAYGLGMGPPEKYTYIFGFPAWFFWSVIGGFVVFSGVIWLVVRYLYRDMPLDADADQTQPGD</sequence>
<gene>
    <name evidence="2" type="ORF">GFC01_09610</name>
</gene>
<name>A0A6N7IR50_9FIRM</name>
<evidence type="ECO:0000313" key="2">
    <source>
        <dbReference type="EMBL" id="MQL52512.1"/>
    </source>
</evidence>
<feature type="transmembrane region" description="Helical" evidence="1">
    <location>
        <begin position="58"/>
        <end position="77"/>
    </location>
</feature>
<evidence type="ECO:0000256" key="1">
    <source>
        <dbReference type="SAM" id="Phobius"/>
    </source>
</evidence>
<reference evidence="2 3" key="1">
    <citation type="submission" date="2019-10" db="EMBL/GenBank/DDBJ databases">
        <title>Comparative genomics of sulfur disproportionating microorganisms.</title>
        <authorList>
            <person name="Ward L.M."/>
            <person name="Bertran E."/>
            <person name="Johnston D."/>
        </authorList>
    </citation>
    <scope>NUCLEOTIDE SEQUENCE [LARGE SCALE GENOMIC DNA]</scope>
    <source>
        <strain evidence="2 3">DSM 14055</strain>
    </source>
</reference>
<accession>A0A6N7IR50</accession>
<organism evidence="2 3">
    <name type="scientific">Desulfofundulus thermobenzoicus</name>
    <dbReference type="NCBI Taxonomy" id="29376"/>
    <lineage>
        <taxon>Bacteria</taxon>
        <taxon>Bacillati</taxon>
        <taxon>Bacillota</taxon>
        <taxon>Clostridia</taxon>
        <taxon>Eubacteriales</taxon>
        <taxon>Peptococcaceae</taxon>
        <taxon>Desulfofundulus</taxon>
    </lineage>
</organism>
<dbReference type="Proteomes" id="UP000441717">
    <property type="component" value="Unassembled WGS sequence"/>
</dbReference>
<feature type="transmembrane region" description="Helical" evidence="1">
    <location>
        <begin position="20"/>
        <end position="38"/>
    </location>
</feature>
<comment type="caution">
    <text evidence="2">The sequence shown here is derived from an EMBL/GenBank/DDBJ whole genome shotgun (WGS) entry which is preliminary data.</text>
</comment>
<keyword evidence="1" id="KW-0472">Membrane</keyword>
<dbReference type="AlphaFoldDB" id="A0A6N7IR50"/>